<dbReference type="CDD" id="cd19984">
    <property type="entry name" value="PBP1_ABC_ligand_binding-like"/>
    <property type="match status" value="1"/>
</dbReference>
<dbReference type="SUPFAM" id="SSF53822">
    <property type="entry name" value="Periplasmic binding protein-like I"/>
    <property type="match status" value="1"/>
</dbReference>
<comment type="similarity">
    <text evidence="1">Belongs to the leucine-binding protein family.</text>
</comment>
<dbReference type="AlphaFoldDB" id="A0A0B0EFY7"/>
<accession>A0A0B0EFY7</accession>
<feature type="domain" description="Leucine-binding protein" evidence="3">
    <location>
        <begin position="36"/>
        <end position="367"/>
    </location>
</feature>
<proteinExistence type="inferred from homology"/>
<evidence type="ECO:0000259" key="3">
    <source>
        <dbReference type="Pfam" id="PF13458"/>
    </source>
</evidence>
<dbReference type="InterPro" id="IPR028082">
    <property type="entry name" value="Peripla_BP_I"/>
</dbReference>
<dbReference type="PANTHER" id="PTHR30483:SF6">
    <property type="entry name" value="PERIPLASMIC BINDING PROTEIN OF ABC TRANSPORTER FOR NATURAL AMINO ACIDS"/>
    <property type="match status" value="1"/>
</dbReference>
<dbReference type="InterPro" id="IPR028081">
    <property type="entry name" value="Leu-bd"/>
</dbReference>
<gene>
    <name evidence="4" type="ORF">SCABRO_03283</name>
</gene>
<dbReference type="EMBL" id="JRYO01000225">
    <property type="protein sequence ID" value="KHE90981.1"/>
    <property type="molecule type" value="Genomic_DNA"/>
</dbReference>
<organism evidence="4 5">
    <name type="scientific">Candidatus Scalindua brodae</name>
    <dbReference type="NCBI Taxonomy" id="237368"/>
    <lineage>
        <taxon>Bacteria</taxon>
        <taxon>Pseudomonadati</taxon>
        <taxon>Planctomycetota</taxon>
        <taxon>Candidatus Brocadiia</taxon>
        <taxon>Candidatus Brocadiales</taxon>
        <taxon>Candidatus Scalinduaceae</taxon>
        <taxon>Candidatus Scalindua</taxon>
    </lineage>
</organism>
<dbReference type="PANTHER" id="PTHR30483">
    <property type="entry name" value="LEUCINE-SPECIFIC-BINDING PROTEIN"/>
    <property type="match status" value="1"/>
</dbReference>
<dbReference type="Gene3D" id="3.40.50.2300">
    <property type="match status" value="2"/>
</dbReference>
<sequence length="374" mass="41585">MKKRIVVFAVIVLLALVGCDSGGKNQDYNSEEKDIVKIGAILPLTGDAAIYGQAMKKGLQLAFEESIIKNSIKLLLEDDMGKSLQATNAGQLLVSKHVNVIIGGAQSKTADVLIPIIIKNEIPMISPGASAIDFDKISPFFFRLWPSDSYDGKIMADLVVKKLSIRDIAVFYTNSKYGEGIKKVFENIVKGNNGNILFSEPFSEGVKDFRTQILKIKQSGAKAVFIPGYFAEVSLILKQIKEFNIDIKILGTSSFHDDKLLDYLGESMEGVVFSFPEFDIESENNVVKEFSIKYTTRFNMKPDLWAALTYDCFKVIEKALINGARSPKEIQKELLMIKDYLGVGGTFSFDEDGNVVKSFSILTVKNGHFVKYYK</sequence>
<dbReference type="InterPro" id="IPR051010">
    <property type="entry name" value="BCAA_transport"/>
</dbReference>
<evidence type="ECO:0000256" key="1">
    <source>
        <dbReference type="ARBA" id="ARBA00010062"/>
    </source>
</evidence>
<name>A0A0B0EFY7_9BACT</name>
<keyword evidence="2" id="KW-0732">Signal</keyword>
<dbReference type="eggNOG" id="COG0683">
    <property type="taxonomic scope" value="Bacteria"/>
</dbReference>
<comment type="caution">
    <text evidence="4">The sequence shown here is derived from an EMBL/GenBank/DDBJ whole genome shotgun (WGS) entry which is preliminary data.</text>
</comment>
<dbReference type="Proteomes" id="UP000030652">
    <property type="component" value="Unassembled WGS sequence"/>
</dbReference>
<evidence type="ECO:0000256" key="2">
    <source>
        <dbReference type="ARBA" id="ARBA00022729"/>
    </source>
</evidence>
<dbReference type="Pfam" id="PF13458">
    <property type="entry name" value="Peripla_BP_6"/>
    <property type="match status" value="1"/>
</dbReference>
<dbReference type="PROSITE" id="PS51257">
    <property type="entry name" value="PROKAR_LIPOPROTEIN"/>
    <property type="match status" value="1"/>
</dbReference>
<protein>
    <recommendedName>
        <fullName evidence="3">Leucine-binding protein domain-containing protein</fullName>
    </recommendedName>
</protein>
<evidence type="ECO:0000313" key="5">
    <source>
        <dbReference type="Proteomes" id="UP000030652"/>
    </source>
</evidence>
<reference evidence="4 5" key="1">
    <citation type="submission" date="2014-10" db="EMBL/GenBank/DDBJ databases">
        <title>Draft genome of anammox bacterium scalindua brodae, obtained using differential coverage binning of sequence data from two enrichment reactors.</title>
        <authorList>
            <person name="Speth D.R."/>
            <person name="Russ L."/>
            <person name="Kartal B."/>
            <person name="Op den Camp H.J."/>
            <person name="Dutilh B.E."/>
            <person name="Jetten M.S."/>
        </authorList>
    </citation>
    <scope>NUCLEOTIDE SEQUENCE [LARGE SCALE GENOMIC DNA]</scope>
    <source>
        <strain evidence="4">RU1</strain>
    </source>
</reference>
<evidence type="ECO:0000313" key="4">
    <source>
        <dbReference type="EMBL" id="KHE90981.1"/>
    </source>
</evidence>